<evidence type="ECO:0000256" key="4">
    <source>
        <dbReference type="ARBA" id="ARBA00022777"/>
    </source>
</evidence>
<keyword evidence="2 8" id="KW-0808">Transferase</keyword>
<dbReference type="SUPFAM" id="SSF52540">
    <property type="entry name" value="P-loop containing nucleoside triphosphate hydrolases"/>
    <property type="match status" value="1"/>
</dbReference>
<reference evidence="10 11" key="1">
    <citation type="submission" date="2023-10" db="EMBL/GenBank/DDBJ databases">
        <authorList>
            <person name="Venkata Ramana C."/>
            <person name="Sasikala C."/>
            <person name="Dhurka M."/>
        </authorList>
    </citation>
    <scope>NUCLEOTIDE SEQUENCE [LARGE SCALE GENOMIC DNA]</scope>
    <source>
        <strain evidence="10 11">KCTC 32151</strain>
    </source>
</reference>
<dbReference type="Gene3D" id="3.40.50.300">
    <property type="entry name" value="P-loop containing nucleotide triphosphate hydrolases"/>
    <property type="match status" value="1"/>
</dbReference>
<comment type="caution">
    <text evidence="10">The sequence shown here is derived from an EMBL/GenBank/DDBJ whole genome shotgun (WGS) entry which is preliminary data.</text>
</comment>
<comment type="similarity">
    <text evidence="1 8">Belongs to the cytidylate kinase family. Type 1 subfamily.</text>
</comment>
<evidence type="ECO:0000259" key="9">
    <source>
        <dbReference type="Pfam" id="PF02224"/>
    </source>
</evidence>
<keyword evidence="8" id="KW-0963">Cytoplasm</keyword>
<comment type="subcellular location">
    <subcellularLocation>
        <location evidence="8">Cytoplasm</location>
    </subcellularLocation>
</comment>
<keyword evidence="3 8" id="KW-0547">Nucleotide-binding</keyword>
<evidence type="ECO:0000256" key="5">
    <source>
        <dbReference type="ARBA" id="ARBA00022840"/>
    </source>
</evidence>
<dbReference type="EC" id="2.7.4.25" evidence="8"/>
<organism evidence="10 11">
    <name type="scientific">Nitratireductor aquimarinus</name>
    <dbReference type="NCBI Taxonomy" id="889300"/>
    <lineage>
        <taxon>Bacteria</taxon>
        <taxon>Pseudomonadati</taxon>
        <taxon>Pseudomonadota</taxon>
        <taxon>Alphaproteobacteria</taxon>
        <taxon>Hyphomicrobiales</taxon>
        <taxon>Phyllobacteriaceae</taxon>
        <taxon>Nitratireductor</taxon>
    </lineage>
</organism>
<dbReference type="NCBIfam" id="TIGR00017">
    <property type="entry name" value="cmk"/>
    <property type="match status" value="1"/>
</dbReference>
<evidence type="ECO:0000256" key="1">
    <source>
        <dbReference type="ARBA" id="ARBA00009427"/>
    </source>
</evidence>
<dbReference type="EMBL" id="JAWLIP010000012">
    <property type="protein sequence ID" value="MDV6228725.1"/>
    <property type="molecule type" value="Genomic_DNA"/>
</dbReference>
<feature type="binding site" evidence="8">
    <location>
        <begin position="14"/>
        <end position="22"/>
    </location>
    <ligand>
        <name>ATP</name>
        <dbReference type="ChEBI" id="CHEBI:30616"/>
    </ligand>
</feature>
<dbReference type="InterPro" id="IPR011994">
    <property type="entry name" value="Cytidylate_kinase_dom"/>
</dbReference>
<evidence type="ECO:0000256" key="8">
    <source>
        <dbReference type="HAMAP-Rule" id="MF_00238"/>
    </source>
</evidence>
<evidence type="ECO:0000313" key="11">
    <source>
        <dbReference type="Proteomes" id="UP001185659"/>
    </source>
</evidence>
<dbReference type="HAMAP" id="MF_00238">
    <property type="entry name" value="Cytidyl_kinase_type1"/>
    <property type="match status" value="1"/>
</dbReference>
<dbReference type="Pfam" id="PF02224">
    <property type="entry name" value="Cytidylate_kin"/>
    <property type="match status" value="1"/>
</dbReference>
<dbReference type="InterPro" id="IPR003136">
    <property type="entry name" value="Cytidylate_kin"/>
</dbReference>
<dbReference type="CDD" id="cd02020">
    <property type="entry name" value="CMPK"/>
    <property type="match status" value="1"/>
</dbReference>
<dbReference type="InterPro" id="IPR027417">
    <property type="entry name" value="P-loop_NTPase"/>
</dbReference>
<evidence type="ECO:0000256" key="3">
    <source>
        <dbReference type="ARBA" id="ARBA00022741"/>
    </source>
</evidence>
<keyword evidence="4 8" id="KW-0418">Kinase</keyword>
<gene>
    <name evidence="8 10" type="primary">cmk</name>
    <name evidence="10" type="ORF">R2G56_20750</name>
</gene>
<keyword evidence="11" id="KW-1185">Reference proteome</keyword>
<comment type="catalytic activity">
    <reaction evidence="7 8">
        <text>CMP + ATP = CDP + ADP</text>
        <dbReference type="Rhea" id="RHEA:11600"/>
        <dbReference type="ChEBI" id="CHEBI:30616"/>
        <dbReference type="ChEBI" id="CHEBI:58069"/>
        <dbReference type="ChEBI" id="CHEBI:60377"/>
        <dbReference type="ChEBI" id="CHEBI:456216"/>
        <dbReference type="EC" id="2.7.4.25"/>
    </reaction>
</comment>
<feature type="domain" description="Cytidylate kinase" evidence="9">
    <location>
        <begin position="10"/>
        <end position="207"/>
    </location>
</feature>
<comment type="catalytic activity">
    <reaction evidence="6 8">
        <text>dCMP + ATP = dCDP + ADP</text>
        <dbReference type="Rhea" id="RHEA:25094"/>
        <dbReference type="ChEBI" id="CHEBI:30616"/>
        <dbReference type="ChEBI" id="CHEBI:57566"/>
        <dbReference type="ChEBI" id="CHEBI:58593"/>
        <dbReference type="ChEBI" id="CHEBI:456216"/>
        <dbReference type="EC" id="2.7.4.25"/>
    </reaction>
</comment>
<evidence type="ECO:0000256" key="2">
    <source>
        <dbReference type="ARBA" id="ARBA00022679"/>
    </source>
</evidence>
<sequence length="219" mass="23313">MTGMPDKFTIAIDGPAASGKGTLARRLASQYGLHHLDTGLTYRGVAKALIDADEPLDDVAIAERAARALDLGALDRAVLSAHGIGEAASKVAVMTPVRTALVDKQRAFAATPPGAVLDGRDIGTVVCPEADVKLYVIASPEVRATRRWREIEAGGGTADYARILADIERRDARDMGREDSPLRPANDAHLLDTSEMDIETAFQAACKLVDARLAARKED</sequence>
<keyword evidence="5 8" id="KW-0067">ATP-binding</keyword>
<name>A0ABU4AR68_9HYPH</name>
<protein>
    <recommendedName>
        <fullName evidence="8">Cytidylate kinase</fullName>
        <shortName evidence="8">CK</shortName>
        <ecNumber evidence="8">2.7.4.25</ecNumber>
    </recommendedName>
    <alternativeName>
        <fullName evidence="8">Cytidine monophosphate kinase</fullName>
        <shortName evidence="8">CMP kinase</shortName>
    </alternativeName>
</protein>
<evidence type="ECO:0000313" key="10">
    <source>
        <dbReference type="EMBL" id="MDV6228725.1"/>
    </source>
</evidence>
<evidence type="ECO:0000256" key="7">
    <source>
        <dbReference type="ARBA" id="ARBA00048478"/>
    </source>
</evidence>
<dbReference type="RefSeq" id="WP_317562481.1">
    <property type="nucleotide sequence ID" value="NZ_JAWLIP010000012.1"/>
</dbReference>
<accession>A0ABU4AR68</accession>
<evidence type="ECO:0000256" key="6">
    <source>
        <dbReference type="ARBA" id="ARBA00047615"/>
    </source>
</evidence>
<proteinExistence type="inferred from homology"/>
<dbReference type="Proteomes" id="UP001185659">
    <property type="component" value="Unassembled WGS sequence"/>
</dbReference>
<dbReference type="GO" id="GO:0016301">
    <property type="term" value="F:kinase activity"/>
    <property type="evidence" value="ECO:0007669"/>
    <property type="project" value="UniProtKB-KW"/>
</dbReference>